<evidence type="ECO:0000313" key="2">
    <source>
        <dbReference type="Proteomes" id="UP001228049"/>
    </source>
</evidence>
<dbReference type="Proteomes" id="UP001228049">
    <property type="component" value="Unassembled WGS sequence"/>
</dbReference>
<protein>
    <submittedName>
        <fullName evidence="1">4-diphosphocytidyl-2-C-methyl-D-erythritol kinase</fullName>
    </submittedName>
</protein>
<comment type="caution">
    <text evidence="1">The sequence shown here is derived from an EMBL/GenBank/DDBJ whole genome shotgun (WGS) entry which is preliminary data.</text>
</comment>
<reference evidence="1" key="1">
    <citation type="submission" date="2023-04" db="EMBL/GenBank/DDBJ databases">
        <title>Chromosome-level genome of Chaenocephalus aceratus.</title>
        <authorList>
            <person name="Park H."/>
        </authorList>
    </citation>
    <scope>NUCLEOTIDE SEQUENCE</scope>
    <source>
        <strain evidence="1">DE</strain>
        <tissue evidence="1">Muscle</tissue>
    </source>
</reference>
<name>A0AAD9CQU0_DISEL</name>
<gene>
    <name evidence="1" type="ORF">KUDE01_008945</name>
</gene>
<keyword evidence="1" id="KW-0418">Kinase</keyword>
<keyword evidence="2" id="KW-1185">Reference proteome</keyword>
<keyword evidence="1" id="KW-0808">Transferase</keyword>
<evidence type="ECO:0000313" key="1">
    <source>
        <dbReference type="EMBL" id="KAK1906549.1"/>
    </source>
</evidence>
<accession>A0AAD9CQU0</accession>
<dbReference type="EMBL" id="JASDAP010000001">
    <property type="protein sequence ID" value="KAK1906549.1"/>
    <property type="molecule type" value="Genomic_DNA"/>
</dbReference>
<organism evidence="1 2">
    <name type="scientific">Dissostichus eleginoides</name>
    <name type="common">Patagonian toothfish</name>
    <name type="synonym">Dissostichus amissus</name>
    <dbReference type="NCBI Taxonomy" id="100907"/>
    <lineage>
        <taxon>Eukaryota</taxon>
        <taxon>Metazoa</taxon>
        <taxon>Chordata</taxon>
        <taxon>Craniata</taxon>
        <taxon>Vertebrata</taxon>
        <taxon>Euteleostomi</taxon>
        <taxon>Actinopterygii</taxon>
        <taxon>Neopterygii</taxon>
        <taxon>Teleostei</taxon>
        <taxon>Neoteleostei</taxon>
        <taxon>Acanthomorphata</taxon>
        <taxon>Eupercaria</taxon>
        <taxon>Perciformes</taxon>
        <taxon>Notothenioidei</taxon>
        <taxon>Nototheniidae</taxon>
        <taxon>Dissostichus</taxon>
    </lineage>
</organism>
<dbReference type="AlphaFoldDB" id="A0AAD9CQU0"/>
<sequence>MRHASPDRHLVLQQSVSCAVAERNLRQDRRKRGRRSEWGRGGGECDNCWMRTECVRLATLPLGRPRLLHLSLSVSAARRSLGESDAPFYLSGRAHRGGGAHTRYCTYTHTHTG</sequence>
<dbReference type="GO" id="GO:0016301">
    <property type="term" value="F:kinase activity"/>
    <property type="evidence" value="ECO:0007669"/>
    <property type="project" value="UniProtKB-KW"/>
</dbReference>
<proteinExistence type="predicted"/>